<feature type="region of interest" description="Disordered" evidence="1">
    <location>
        <begin position="1"/>
        <end position="65"/>
    </location>
</feature>
<feature type="compositionally biased region" description="Pro residues" evidence="1">
    <location>
        <begin position="1"/>
        <end position="12"/>
    </location>
</feature>
<gene>
    <name evidence="2" type="ORF">PCOR1329_LOCUS9237</name>
</gene>
<evidence type="ECO:0000313" key="2">
    <source>
        <dbReference type="EMBL" id="CAK0801348.1"/>
    </source>
</evidence>
<evidence type="ECO:0000313" key="3">
    <source>
        <dbReference type="Proteomes" id="UP001189429"/>
    </source>
</evidence>
<reference evidence="2" key="1">
    <citation type="submission" date="2023-10" db="EMBL/GenBank/DDBJ databases">
        <authorList>
            <person name="Chen Y."/>
            <person name="Shah S."/>
            <person name="Dougan E. K."/>
            <person name="Thang M."/>
            <person name="Chan C."/>
        </authorList>
    </citation>
    <scope>NUCLEOTIDE SEQUENCE [LARGE SCALE GENOMIC DNA]</scope>
</reference>
<comment type="caution">
    <text evidence="2">The sequence shown here is derived from an EMBL/GenBank/DDBJ whole genome shotgun (WGS) entry which is preliminary data.</text>
</comment>
<protein>
    <submittedName>
        <fullName evidence="2">Uncharacterized protein</fullName>
    </submittedName>
</protein>
<name>A0ABN9Q9K7_9DINO</name>
<organism evidence="2 3">
    <name type="scientific">Prorocentrum cordatum</name>
    <dbReference type="NCBI Taxonomy" id="2364126"/>
    <lineage>
        <taxon>Eukaryota</taxon>
        <taxon>Sar</taxon>
        <taxon>Alveolata</taxon>
        <taxon>Dinophyceae</taxon>
        <taxon>Prorocentrales</taxon>
        <taxon>Prorocentraceae</taxon>
        <taxon>Prorocentrum</taxon>
    </lineage>
</organism>
<sequence>MPAPAAAPPAPQPSESARELASALVTVLKQSQPASNDPAPHEAKVESAVKESTRLTGGTTSPMSFDAQLESSNAFKKLKKDVGALTEQTELQRDEIKEIKMTVASSSSDIKEIKNLCVEAIRGGRAERPPAPPPEAGALAATLFTAPVTSEIQSTALPLMGVGVNRQEVKDIATNLDGNPMPFVDWWQAVQRFKTLEQWKRKVQVVSEGKFTGTVQTKDHVGQAFYRHVSAEGEWSEMPLQPPAQALEQ</sequence>
<proteinExistence type="predicted"/>
<keyword evidence="3" id="KW-1185">Reference proteome</keyword>
<dbReference type="EMBL" id="CAUYUJ010002558">
    <property type="protein sequence ID" value="CAK0801348.1"/>
    <property type="molecule type" value="Genomic_DNA"/>
</dbReference>
<evidence type="ECO:0000256" key="1">
    <source>
        <dbReference type="SAM" id="MobiDB-lite"/>
    </source>
</evidence>
<accession>A0ABN9Q9K7</accession>
<dbReference type="Proteomes" id="UP001189429">
    <property type="component" value="Unassembled WGS sequence"/>
</dbReference>
<feature type="compositionally biased region" description="Polar residues" evidence="1">
    <location>
        <begin position="54"/>
        <end position="65"/>
    </location>
</feature>
<feature type="compositionally biased region" description="Basic and acidic residues" evidence="1">
    <location>
        <begin position="39"/>
        <end position="53"/>
    </location>
</feature>